<dbReference type="PROSITE" id="PS50837">
    <property type="entry name" value="NACHT"/>
    <property type="match status" value="1"/>
</dbReference>
<dbReference type="PANTHER" id="PTHR10039">
    <property type="entry name" value="AMELOGENIN"/>
    <property type="match status" value="1"/>
</dbReference>
<dbReference type="InterPro" id="IPR031351">
    <property type="entry name" value="NWD2_N"/>
</dbReference>
<keyword evidence="4" id="KW-1185">Reference proteome</keyword>
<feature type="domain" description="NACHT" evidence="2">
    <location>
        <begin position="92"/>
        <end position="207"/>
    </location>
</feature>
<dbReference type="SUPFAM" id="SSF52540">
    <property type="entry name" value="P-loop containing nucleoside triphosphate hydrolases"/>
    <property type="match status" value="1"/>
</dbReference>
<evidence type="ECO:0000313" key="4">
    <source>
        <dbReference type="Proteomes" id="UP000737391"/>
    </source>
</evidence>
<dbReference type="PANTHER" id="PTHR10039:SF14">
    <property type="entry name" value="NACHT DOMAIN-CONTAINING PROTEIN"/>
    <property type="match status" value="1"/>
</dbReference>
<organism evidence="3 4">
    <name type="scientific">Fusarium agapanthi</name>
    <dbReference type="NCBI Taxonomy" id="1803897"/>
    <lineage>
        <taxon>Eukaryota</taxon>
        <taxon>Fungi</taxon>
        <taxon>Dikarya</taxon>
        <taxon>Ascomycota</taxon>
        <taxon>Pezizomycotina</taxon>
        <taxon>Sordariomycetes</taxon>
        <taxon>Hypocreomycetidae</taxon>
        <taxon>Hypocreales</taxon>
        <taxon>Nectriaceae</taxon>
        <taxon>Fusarium</taxon>
        <taxon>Fusarium fujikuroi species complex</taxon>
    </lineage>
</organism>
<evidence type="ECO:0000313" key="3">
    <source>
        <dbReference type="EMBL" id="KAF4494044.1"/>
    </source>
</evidence>
<evidence type="ECO:0000256" key="1">
    <source>
        <dbReference type="ARBA" id="ARBA00022737"/>
    </source>
</evidence>
<dbReference type="InterPro" id="IPR056884">
    <property type="entry name" value="NPHP3-like_N"/>
</dbReference>
<protein>
    <submittedName>
        <fullName evidence="3">Vegetative incompatibility HET-E-1</fullName>
    </submittedName>
</protein>
<dbReference type="Pfam" id="PF17108">
    <property type="entry name" value="HET-S"/>
    <property type="match status" value="1"/>
</dbReference>
<comment type="caution">
    <text evidence="3">The sequence shown here is derived from an EMBL/GenBank/DDBJ whole genome shotgun (WGS) entry which is preliminary data.</text>
</comment>
<reference evidence="3" key="1">
    <citation type="submission" date="2020-01" db="EMBL/GenBank/DDBJ databases">
        <title>Identification and distribution of gene clusters putatively required for synthesis of sphingolipid metabolism inhibitors in phylogenetically diverse species of the filamentous fungus Fusarium.</title>
        <authorList>
            <person name="Kim H.-S."/>
            <person name="Busman M."/>
            <person name="Brown D.W."/>
            <person name="Divon H."/>
            <person name="Uhlig S."/>
            <person name="Proctor R.H."/>
        </authorList>
    </citation>
    <scope>NUCLEOTIDE SEQUENCE</scope>
    <source>
        <strain evidence="3">NRRL 31653</strain>
    </source>
</reference>
<dbReference type="InterPro" id="IPR007111">
    <property type="entry name" value="NACHT_NTPase"/>
</dbReference>
<accession>A0A9P5E8R0</accession>
<dbReference type="InterPro" id="IPR027417">
    <property type="entry name" value="P-loop_NTPase"/>
</dbReference>
<dbReference type="Proteomes" id="UP000737391">
    <property type="component" value="Unassembled WGS sequence"/>
</dbReference>
<dbReference type="Gene3D" id="3.40.50.300">
    <property type="entry name" value="P-loop containing nucleotide triphosphate hydrolases"/>
    <property type="match status" value="1"/>
</dbReference>
<dbReference type="EMBL" id="LUFC02000816">
    <property type="protein sequence ID" value="KAF4494044.1"/>
    <property type="molecule type" value="Genomic_DNA"/>
</dbReference>
<dbReference type="AlphaFoldDB" id="A0A9P5E8R0"/>
<evidence type="ECO:0000259" key="2">
    <source>
        <dbReference type="PROSITE" id="PS50837"/>
    </source>
</evidence>
<dbReference type="OrthoDB" id="538223at2759"/>
<sequence length="447" mass="51202">MENSYSISVQSLNAFGSSRVHVGNSYNVTYYHHQKSEQDGIKKYLDALWSTDPRHDKARIEQTNGGLLQDSYLWILERAESINWRDKSKAGRLLWIRGDPGKGKTMLLSGLINELQTSTKLENPRNRNEISYFFCQATNSGLNNYTAILKGLIYLLVIQHPSLVVHLDDKHNEDHWSSQVSLESILRRMLDDPGLGEVYLFVDALNECIEDLPLLLALIWIVTSRNRCEIDEPFRQTSSKVVLCLELHEESVSEAVSSYISYRTRRSASRKRLKQDVSQELHHHLSQNAEGTFLWVAPMCQQLERCRAWEIPNQILQLPQGLNKLYAQMMDQIRKSDSCDLYMRVLAIVSTAFRPLTFAEPIAVESLNIDEKTLPDLILECGSFLTTKGNTIVFVHKSAKDFLLKESSNLLARFGLAQHQCDLCQRCIAISQSLHKDMDDLFIQECH</sequence>
<proteinExistence type="predicted"/>
<gene>
    <name evidence="3" type="ORF">FAGAP_9810</name>
</gene>
<dbReference type="Pfam" id="PF24883">
    <property type="entry name" value="NPHP3_N"/>
    <property type="match status" value="1"/>
</dbReference>
<name>A0A9P5E8R0_9HYPO</name>
<keyword evidence="1" id="KW-0677">Repeat</keyword>